<keyword evidence="13" id="KW-0624">Polysaccharide degradation</keyword>
<keyword evidence="8" id="KW-0106">Calcium</keyword>
<dbReference type="Pfam" id="PF00128">
    <property type="entry name" value="Alpha-amylase"/>
    <property type="match status" value="1"/>
</dbReference>
<comment type="cofactor">
    <cofactor evidence="2">
        <name>Ca(2+)</name>
        <dbReference type="ChEBI" id="CHEBI:29108"/>
    </cofactor>
</comment>
<evidence type="ECO:0000256" key="1">
    <source>
        <dbReference type="ARBA" id="ARBA00000548"/>
    </source>
</evidence>
<evidence type="ECO:0000256" key="6">
    <source>
        <dbReference type="ARBA" id="ARBA00022729"/>
    </source>
</evidence>
<sequence length="622" mass="68251">MTPFVLTAVLFLLGNAVLALTPAEWRKQSIYFLLTDRFGRADNSTTAACDVTERIYCGGSWQGIINHLDYIQGMGFTAIWISPVTEQLPQNTGEGEAYHGYWQQEIYTVNSNFGTSDDLLALSKALHDRGMYLMVDVVANHMGYDGDGDSVDYSVFNPFNSSSYFHPYCLITDYSNQTDVEDCWLGDTTVSLPDLNTTETVVRTIWYDWVADLVSNYSIDGLRIDTVKHVEKSFWPGYNSAAGVYCVGEVLDGDPSYTCPYQDYLDGVLNYPIYYQLLYAFESSSGSISNLYNMINSVASECSDPTLLGNFIENHDNPRFASYTSDYSLAKNVIAFIFFSDGIPIVYAGQEQHYNGGNDPYNREATWLSGYSTTAELYTFIATTNAIRSLAISVDSEYLTYKNDPFYYDSNTLAMRKGSDGLQVITVLSNLGADGSSYTLTLSGSGYSSGTELVEAYTCTTVTVDSNGDIPVPMESGLPRVFLPASSFSGSSLCSSSPSPTTTTSTSTSTTSTACTTATAVAVLFEELVTTTYGENVYLSGSISQLGDWNTDDAVALSAANYTSSNPLWYVTVTLPVGTSFEYKFIKKEENGDVEWESDPNRSYTVPTACTGATETIVDTWR</sequence>
<evidence type="ECO:0000256" key="8">
    <source>
        <dbReference type="ARBA" id="ARBA00022837"/>
    </source>
</evidence>
<dbReference type="SMR" id="A0A0F4YJD9"/>
<organism evidence="17 18">
    <name type="scientific">Rasamsonia emersonii (strain ATCC 16479 / CBS 393.64 / IMI 116815)</name>
    <dbReference type="NCBI Taxonomy" id="1408163"/>
    <lineage>
        <taxon>Eukaryota</taxon>
        <taxon>Fungi</taxon>
        <taxon>Dikarya</taxon>
        <taxon>Ascomycota</taxon>
        <taxon>Pezizomycotina</taxon>
        <taxon>Eurotiomycetes</taxon>
        <taxon>Eurotiomycetidae</taxon>
        <taxon>Eurotiales</taxon>
        <taxon>Trichocomaceae</taxon>
        <taxon>Rasamsonia</taxon>
    </lineage>
</organism>
<gene>
    <name evidence="17" type="ORF">T310_7718</name>
</gene>
<evidence type="ECO:0000259" key="16">
    <source>
        <dbReference type="PROSITE" id="PS51166"/>
    </source>
</evidence>
<keyword evidence="5" id="KW-0479">Metal-binding</keyword>
<dbReference type="PANTHER" id="PTHR10357">
    <property type="entry name" value="ALPHA-AMYLASE FAMILY MEMBER"/>
    <property type="match status" value="1"/>
</dbReference>
<dbReference type="SUPFAM" id="SSF51445">
    <property type="entry name" value="(Trans)glycosidases"/>
    <property type="match status" value="1"/>
</dbReference>
<reference evidence="17 18" key="1">
    <citation type="submission" date="2015-04" db="EMBL/GenBank/DDBJ databases">
        <authorList>
            <person name="Heijne W.H."/>
            <person name="Fedorova N.D."/>
            <person name="Nierman W.C."/>
            <person name="Vollebregt A.W."/>
            <person name="Zhao Z."/>
            <person name="Wu L."/>
            <person name="Kumar M."/>
            <person name="Stam H."/>
            <person name="van den Berg M.A."/>
            <person name="Pel H.J."/>
        </authorList>
    </citation>
    <scope>NUCLEOTIDE SEQUENCE [LARGE SCALE GENOMIC DNA]</scope>
    <source>
        <strain evidence="17 18">CBS 393.64</strain>
    </source>
</reference>
<keyword evidence="6 15" id="KW-0732">Signal</keyword>
<evidence type="ECO:0000256" key="15">
    <source>
        <dbReference type="SAM" id="SignalP"/>
    </source>
</evidence>
<dbReference type="InterPro" id="IPR034836">
    <property type="entry name" value="CBM20_glucoamylase"/>
</dbReference>
<dbReference type="GO" id="GO:0005509">
    <property type="term" value="F:calcium ion binding"/>
    <property type="evidence" value="ECO:0007669"/>
    <property type="project" value="InterPro"/>
</dbReference>
<dbReference type="SMART" id="SM01065">
    <property type="entry name" value="CBM_2"/>
    <property type="match status" value="1"/>
</dbReference>
<evidence type="ECO:0000256" key="12">
    <source>
        <dbReference type="ARBA" id="ARBA00023295"/>
    </source>
</evidence>
<feature type="signal peptide" evidence="15">
    <location>
        <begin position="1"/>
        <end position="19"/>
    </location>
</feature>
<keyword evidence="18" id="KW-1185">Reference proteome</keyword>
<dbReference type="GO" id="GO:0004556">
    <property type="term" value="F:alpha-amylase activity"/>
    <property type="evidence" value="ECO:0007669"/>
    <property type="project" value="UniProtKB-EC"/>
</dbReference>
<dbReference type="RefSeq" id="XP_013324946.1">
    <property type="nucleotide sequence ID" value="XM_013469492.1"/>
</dbReference>
<accession>A0A0F4YJD9</accession>
<evidence type="ECO:0000256" key="10">
    <source>
        <dbReference type="ARBA" id="ARBA00023180"/>
    </source>
</evidence>
<dbReference type="EC" id="3.2.1.1" evidence="4"/>
<dbReference type="InterPro" id="IPR013784">
    <property type="entry name" value="Carb-bd-like_fold"/>
</dbReference>
<feature type="domain" description="CBM20" evidence="16">
    <location>
        <begin position="515"/>
        <end position="622"/>
    </location>
</feature>
<dbReference type="FunFam" id="2.60.40.1180:FF:000037">
    <property type="entry name" value="Alpha-amylase A"/>
    <property type="match status" value="1"/>
</dbReference>
<dbReference type="GO" id="GO:0000272">
    <property type="term" value="P:polysaccharide catabolic process"/>
    <property type="evidence" value="ECO:0007669"/>
    <property type="project" value="UniProtKB-KW"/>
</dbReference>
<dbReference type="InterPro" id="IPR013783">
    <property type="entry name" value="Ig-like_fold"/>
</dbReference>
<comment type="similarity">
    <text evidence="3">Belongs to the glycosyl hydrolase 13 family.</text>
</comment>
<evidence type="ECO:0000256" key="5">
    <source>
        <dbReference type="ARBA" id="ARBA00022723"/>
    </source>
</evidence>
<evidence type="ECO:0000256" key="3">
    <source>
        <dbReference type="ARBA" id="ARBA00008061"/>
    </source>
</evidence>
<evidence type="ECO:0000256" key="9">
    <source>
        <dbReference type="ARBA" id="ARBA00023157"/>
    </source>
</evidence>
<dbReference type="STRING" id="1408163.A0A0F4YJD9"/>
<dbReference type="OrthoDB" id="204980at2759"/>
<keyword evidence="10" id="KW-0325">Glycoprotein</keyword>
<dbReference type="Gene3D" id="2.60.40.10">
    <property type="entry name" value="Immunoglobulins"/>
    <property type="match status" value="1"/>
</dbReference>
<feature type="region of interest" description="Disordered" evidence="14">
    <location>
        <begin position="490"/>
        <end position="511"/>
    </location>
</feature>
<evidence type="ECO:0000256" key="14">
    <source>
        <dbReference type="SAM" id="MobiDB-lite"/>
    </source>
</evidence>
<keyword evidence="7 17" id="KW-0378">Hydrolase</keyword>
<dbReference type="InterPro" id="IPR017853">
    <property type="entry name" value="GH"/>
</dbReference>
<comment type="catalytic activity">
    <reaction evidence="1">
        <text>Endohydrolysis of (1-&gt;4)-alpha-D-glucosidic linkages in polysaccharides containing three or more (1-&gt;4)-alpha-linked D-glucose units.</text>
        <dbReference type="EC" id="3.2.1.1"/>
    </reaction>
</comment>
<dbReference type="InterPro" id="IPR013780">
    <property type="entry name" value="Glyco_hydro_b"/>
</dbReference>
<dbReference type="PANTHER" id="PTHR10357:SF231">
    <property type="entry name" value="ALPHA-AMYLASE"/>
    <property type="match status" value="1"/>
</dbReference>
<evidence type="ECO:0000313" key="17">
    <source>
        <dbReference type="EMBL" id="KKA18334.1"/>
    </source>
</evidence>
<dbReference type="GeneID" id="25319984"/>
<dbReference type="Gene3D" id="3.20.20.80">
    <property type="entry name" value="Glycosidases"/>
    <property type="match status" value="1"/>
</dbReference>
<dbReference type="AlphaFoldDB" id="A0A0F4YJD9"/>
<dbReference type="PROSITE" id="PS51166">
    <property type="entry name" value="CBM20"/>
    <property type="match status" value="1"/>
</dbReference>
<dbReference type="InterPro" id="IPR006047">
    <property type="entry name" value="GH13_cat_dom"/>
</dbReference>
<dbReference type="InterPro" id="IPR015340">
    <property type="entry name" value="A_amylase_C_dom"/>
</dbReference>
<dbReference type="CDD" id="cd05811">
    <property type="entry name" value="CBM20_glucoamylase"/>
    <property type="match status" value="1"/>
</dbReference>
<dbReference type="SMART" id="SM00642">
    <property type="entry name" value="Aamy"/>
    <property type="match status" value="1"/>
</dbReference>
<name>A0A0F4YJD9_RASE3</name>
<dbReference type="CDD" id="cd11319">
    <property type="entry name" value="AmyAc_euk_AmyA"/>
    <property type="match status" value="1"/>
</dbReference>
<dbReference type="GO" id="GO:2001070">
    <property type="term" value="F:starch binding"/>
    <property type="evidence" value="ECO:0007669"/>
    <property type="project" value="InterPro"/>
</dbReference>
<keyword evidence="12 17" id="KW-0326">Glycosidase</keyword>
<dbReference type="EMBL" id="LASV01000467">
    <property type="protein sequence ID" value="KKA18334.1"/>
    <property type="molecule type" value="Genomic_DNA"/>
</dbReference>
<dbReference type="InterPro" id="IPR002044">
    <property type="entry name" value="CBM20"/>
</dbReference>
<proteinExistence type="inferred from homology"/>
<dbReference type="SUPFAM" id="SSF49452">
    <property type="entry name" value="Starch-binding domain-like"/>
    <property type="match status" value="1"/>
</dbReference>
<dbReference type="SUPFAM" id="SSF51011">
    <property type="entry name" value="Glycosyl hydrolase domain"/>
    <property type="match status" value="1"/>
</dbReference>
<dbReference type="Pfam" id="PF00686">
    <property type="entry name" value="CBM_20"/>
    <property type="match status" value="1"/>
</dbReference>
<evidence type="ECO:0000256" key="11">
    <source>
        <dbReference type="ARBA" id="ARBA00023277"/>
    </source>
</evidence>
<dbReference type="FunFam" id="3.20.20.80:FF:000120">
    <property type="entry name" value="Alpha-amylase A"/>
    <property type="match status" value="1"/>
</dbReference>
<evidence type="ECO:0000256" key="4">
    <source>
        <dbReference type="ARBA" id="ARBA00012595"/>
    </source>
</evidence>
<dbReference type="FunFam" id="2.60.40.10:FF:000552">
    <property type="entry name" value="Related to glucoamylase"/>
    <property type="match status" value="1"/>
</dbReference>
<evidence type="ECO:0000256" key="13">
    <source>
        <dbReference type="ARBA" id="ARBA00023326"/>
    </source>
</evidence>
<evidence type="ECO:0000313" key="18">
    <source>
        <dbReference type="Proteomes" id="UP000053958"/>
    </source>
</evidence>
<evidence type="ECO:0000256" key="2">
    <source>
        <dbReference type="ARBA" id="ARBA00001913"/>
    </source>
</evidence>
<evidence type="ECO:0000256" key="7">
    <source>
        <dbReference type="ARBA" id="ARBA00022801"/>
    </source>
</evidence>
<dbReference type="Proteomes" id="UP000053958">
    <property type="component" value="Unassembled WGS sequence"/>
</dbReference>
<comment type="caution">
    <text evidence="17">The sequence shown here is derived from an EMBL/GenBank/DDBJ whole genome shotgun (WGS) entry which is preliminary data.</text>
</comment>
<dbReference type="Gene3D" id="2.60.40.1180">
    <property type="entry name" value="Golgi alpha-mannosidase II"/>
    <property type="match status" value="1"/>
</dbReference>
<dbReference type="Pfam" id="PF09260">
    <property type="entry name" value="A_amylase_dom_C"/>
    <property type="match status" value="1"/>
</dbReference>
<protein>
    <recommendedName>
        <fullName evidence="4">alpha-amylase</fullName>
        <ecNumber evidence="4">3.2.1.1</ecNumber>
    </recommendedName>
</protein>
<feature type="chain" id="PRO_5002481733" description="alpha-amylase" evidence="15">
    <location>
        <begin position="20"/>
        <end position="622"/>
    </location>
</feature>
<keyword evidence="9" id="KW-1015">Disulfide bond</keyword>
<keyword evidence="11" id="KW-0119">Carbohydrate metabolism</keyword>